<dbReference type="GeneID" id="16075513"/>
<name>F2U7L4_SALR5</name>
<dbReference type="RefSeq" id="XP_004994935.1">
    <property type="nucleotide sequence ID" value="XM_004994878.1"/>
</dbReference>
<keyword evidence="4" id="KW-0274">FAD</keyword>
<sequence length="467" mass="50816">MMTRSRMPFLFRSCFRHTSAASTQPKRMLSTASHMDKFKYVVLGGGTSAGYVAKAFADKGRGKDELALISRDTAPPFERPALSKGFLNASKPARLPGFHTTVGTGGEPQDEAWYVEHGITWLGEQDVTSVDFDNHVMSTARGHSISFEKLIIATGVESSHLPADKVDDRGDILYLRSLADAERLSQAMASHRGGHALMIGGGYIGTEVTAKLIENGLQVTMVFPEDRLMNRLFSPQLAEVYAKAFADRGVSFAKGTLKSLQHDAQGNVTGAILNDGSTVQCDLVVAGIGARPDTSLFDGKLETTAGGLKVNGQLHTTAQDVYAIGDIAAFPLVLEGGKHVRQEHVQNARETARHIVDVLLAEEDGRPAPAYDYTPYFYSRCLNFNWKFYGVNEGDIMHFGVLAEGEKYGAVWVRDGQIVGTFLDNGTPDEHERFKHVARERPAVTGKGDVQRIVEGVVGQELASTLQ</sequence>
<dbReference type="PANTHER" id="PTHR43557:SF2">
    <property type="entry name" value="RIESKE DOMAIN-CONTAINING PROTEIN-RELATED"/>
    <property type="match status" value="1"/>
</dbReference>
<dbReference type="AlphaFoldDB" id="F2U7L4"/>
<dbReference type="Pfam" id="PF07992">
    <property type="entry name" value="Pyr_redox_2"/>
    <property type="match status" value="1"/>
</dbReference>
<keyword evidence="6" id="KW-0520">NAD</keyword>
<dbReference type="SUPFAM" id="SSF51905">
    <property type="entry name" value="FAD/NAD(P)-binding domain"/>
    <property type="match status" value="2"/>
</dbReference>
<dbReference type="InterPro" id="IPR048618">
    <property type="entry name" value="MDHAR3-like_C"/>
</dbReference>
<dbReference type="OMA" id="TSHTKPY"/>
<evidence type="ECO:0000259" key="9">
    <source>
        <dbReference type="Pfam" id="PF21791"/>
    </source>
</evidence>
<dbReference type="InterPro" id="IPR023753">
    <property type="entry name" value="FAD/NAD-binding_dom"/>
</dbReference>
<proteinExistence type="inferred from homology"/>
<dbReference type="Proteomes" id="UP000007799">
    <property type="component" value="Unassembled WGS sequence"/>
</dbReference>
<dbReference type="Pfam" id="PF21791">
    <property type="entry name" value="MDHAR3-like_C"/>
    <property type="match status" value="1"/>
</dbReference>
<dbReference type="SUPFAM" id="SSF55424">
    <property type="entry name" value="FAD/NAD-linked reductases, dimerisation (C-terminal) domain"/>
    <property type="match status" value="1"/>
</dbReference>
<dbReference type="Gene3D" id="3.50.50.60">
    <property type="entry name" value="FAD/NAD(P)-binding domain"/>
    <property type="match status" value="2"/>
</dbReference>
<dbReference type="STRING" id="946362.F2U7L4"/>
<dbReference type="Gene3D" id="3.30.390.30">
    <property type="match status" value="1"/>
</dbReference>
<keyword evidence="11" id="KW-1185">Reference proteome</keyword>
<dbReference type="InterPro" id="IPR036188">
    <property type="entry name" value="FAD/NAD-bd_sf"/>
</dbReference>
<dbReference type="InParanoid" id="F2U7L4"/>
<evidence type="ECO:0000256" key="2">
    <source>
        <dbReference type="ARBA" id="ARBA00006442"/>
    </source>
</evidence>
<evidence type="ECO:0000256" key="6">
    <source>
        <dbReference type="ARBA" id="ARBA00023027"/>
    </source>
</evidence>
<dbReference type="EC" id="1.6.5.4" evidence="7"/>
<evidence type="ECO:0000256" key="1">
    <source>
        <dbReference type="ARBA" id="ARBA00001974"/>
    </source>
</evidence>
<dbReference type="KEGG" id="sre:PTSG_04038"/>
<evidence type="ECO:0000313" key="10">
    <source>
        <dbReference type="EMBL" id="EGD83431.1"/>
    </source>
</evidence>
<evidence type="ECO:0000259" key="8">
    <source>
        <dbReference type="Pfam" id="PF07992"/>
    </source>
</evidence>
<dbReference type="EMBL" id="GL832963">
    <property type="protein sequence ID" value="EGD83431.1"/>
    <property type="molecule type" value="Genomic_DNA"/>
</dbReference>
<dbReference type="GO" id="GO:0016656">
    <property type="term" value="F:monodehydroascorbate reductase (NADH) activity"/>
    <property type="evidence" value="ECO:0007669"/>
    <property type="project" value="UniProtKB-EC"/>
</dbReference>
<comment type="cofactor">
    <cofactor evidence="1">
        <name>FAD</name>
        <dbReference type="ChEBI" id="CHEBI:57692"/>
    </cofactor>
</comment>
<reference evidence="10" key="1">
    <citation type="submission" date="2009-08" db="EMBL/GenBank/DDBJ databases">
        <title>Annotation of Salpingoeca rosetta.</title>
        <authorList>
            <consortium name="The Broad Institute Genome Sequencing Platform"/>
            <person name="Russ C."/>
            <person name="Cuomo C."/>
            <person name="Burger G."/>
            <person name="Gray M.W."/>
            <person name="Holland P.W.H."/>
            <person name="King N."/>
            <person name="Lang F.B.F."/>
            <person name="Roger A.J."/>
            <person name="Ruiz-Trillo I."/>
            <person name="Young S.K."/>
            <person name="Zeng Q."/>
            <person name="Gargeya S."/>
            <person name="Alvarado L."/>
            <person name="Berlin A."/>
            <person name="Chapman S.B."/>
            <person name="Chen Z."/>
            <person name="Freedman E."/>
            <person name="Gellesch M."/>
            <person name="Goldberg J."/>
            <person name="Griggs A."/>
            <person name="Gujja S."/>
            <person name="Heilman E."/>
            <person name="Heiman D."/>
            <person name="Howarth C."/>
            <person name="Mehta T."/>
            <person name="Neiman D."/>
            <person name="Pearson M."/>
            <person name="Roberts A."/>
            <person name="Saif S."/>
            <person name="Shea T."/>
            <person name="Shenoy N."/>
            <person name="Sisk P."/>
            <person name="Stolte C."/>
            <person name="Sykes S."/>
            <person name="White J."/>
            <person name="Yandava C."/>
            <person name="Haas B."/>
            <person name="Nusbaum C."/>
            <person name="Birren B."/>
        </authorList>
    </citation>
    <scope>NUCLEOTIDE SEQUENCE [LARGE SCALE GENOMIC DNA]</scope>
    <source>
        <strain evidence="10">ATCC 50818</strain>
    </source>
</reference>
<dbReference type="PRINTS" id="PR00368">
    <property type="entry name" value="FADPNR"/>
</dbReference>
<dbReference type="GO" id="GO:0005737">
    <property type="term" value="C:cytoplasm"/>
    <property type="evidence" value="ECO:0007669"/>
    <property type="project" value="TreeGrafter"/>
</dbReference>
<dbReference type="InterPro" id="IPR016156">
    <property type="entry name" value="FAD/NAD-linked_Rdtase_dimer_sf"/>
</dbReference>
<organism evidence="11">
    <name type="scientific">Salpingoeca rosetta (strain ATCC 50818 / BSB-021)</name>
    <dbReference type="NCBI Taxonomy" id="946362"/>
    <lineage>
        <taxon>Eukaryota</taxon>
        <taxon>Choanoflagellata</taxon>
        <taxon>Craspedida</taxon>
        <taxon>Salpingoecidae</taxon>
        <taxon>Salpingoeca</taxon>
    </lineage>
</organism>
<keyword evidence="3" id="KW-0285">Flavoprotein</keyword>
<accession>F2U7L4</accession>
<feature type="domain" description="Monodehydroascorbate reductase 3-like C-terminal" evidence="9">
    <location>
        <begin position="375"/>
        <end position="450"/>
    </location>
</feature>
<dbReference type="FunCoup" id="F2U7L4">
    <property type="interactions" value="546"/>
</dbReference>
<evidence type="ECO:0000256" key="3">
    <source>
        <dbReference type="ARBA" id="ARBA00022630"/>
    </source>
</evidence>
<dbReference type="OrthoDB" id="432169at2759"/>
<evidence type="ECO:0000256" key="5">
    <source>
        <dbReference type="ARBA" id="ARBA00023002"/>
    </source>
</evidence>
<comment type="similarity">
    <text evidence="2">Belongs to the FAD-dependent oxidoreductase family.</text>
</comment>
<protein>
    <recommendedName>
        <fullName evidence="7">monodehydroascorbate reductase (NADH)</fullName>
        <ecNumber evidence="7">1.6.5.4</ecNumber>
    </recommendedName>
</protein>
<gene>
    <name evidence="10" type="ORF">PTSG_04038</name>
</gene>
<dbReference type="PRINTS" id="PR00411">
    <property type="entry name" value="PNDRDTASEI"/>
</dbReference>
<evidence type="ECO:0000256" key="4">
    <source>
        <dbReference type="ARBA" id="ARBA00022827"/>
    </source>
</evidence>
<evidence type="ECO:0000256" key="7">
    <source>
        <dbReference type="ARBA" id="ARBA00038920"/>
    </source>
</evidence>
<evidence type="ECO:0000313" key="11">
    <source>
        <dbReference type="Proteomes" id="UP000007799"/>
    </source>
</evidence>
<keyword evidence="5" id="KW-0560">Oxidoreductase</keyword>
<dbReference type="PANTHER" id="PTHR43557">
    <property type="entry name" value="APOPTOSIS-INDUCING FACTOR 1"/>
    <property type="match status" value="1"/>
</dbReference>
<dbReference type="InterPro" id="IPR050446">
    <property type="entry name" value="FAD-oxidoreductase/Apoptosis"/>
</dbReference>
<dbReference type="eggNOG" id="KOG1336">
    <property type="taxonomic scope" value="Eukaryota"/>
</dbReference>
<feature type="domain" description="FAD/NAD(P)-binding" evidence="8">
    <location>
        <begin position="38"/>
        <end position="351"/>
    </location>
</feature>